<reference evidence="1 2" key="1">
    <citation type="submission" date="2022-08" db="EMBL/GenBank/DDBJ databases">
        <title>Reclassification of Massilia species as members of the genera Telluria, Duganella, Pseudoduganella, Mokoshia gen. nov. and Zemynaea gen. nov. using orthogonal and non-orthogonal genome-based approaches.</title>
        <authorList>
            <person name="Bowman J.P."/>
        </authorList>
    </citation>
    <scope>NUCLEOTIDE SEQUENCE [LARGE SCALE GENOMIC DNA]</scope>
    <source>
        <strain evidence="1 2">LMG 28164</strain>
    </source>
</reference>
<accession>A0ABT2AAG9</accession>
<proteinExistence type="predicted"/>
<organism evidence="1 2">
    <name type="scientific">Massilia norwichensis</name>
    <dbReference type="NCBI Taxonomy" id="1442366"/>
    <lineage>
        <taxon>Bacteria</taxon>
        <taxon>Pseudomonadati</taxon>
        <taxon>Pseudomonadota</taxon>
        <taxon>Betaproteobacteria</taxon>
        <taxon>Burkholderiales</taxon>
        <taxon>Oxalobacteraceae</taxon>
        <taxon>Telluria group</taxon>
        <taxon>Massilia</taxon>
    </lineage>
</organism>
<keyword evidence="2" id="KW-1185">Reference proteome</keyword>
<evidence type="ECO:0000313" key="1">
    <source>
        <dbReference type="EMBL" id="MCS0591191.1"/>
    </source>
</evidence>
<dbReference type="RefSeq" id="WP_258846961.1">
    <property type="nucleotide sequence ID" value="NZ_JANUGX010000024.1"/>
</dbReference>
<sequence length="86" mass="9951">MTFCCPWEEVDAFVSLAEFRSFERWMLGQVSGGLARQVPVATPYRHADGQGSIVVVEVWYLHLPSREQWRLVWPEPPFNGIFKKIA</sequence>
<name>A0ABT2AAG9_9BURK</name>
<dbReference type="Proteomes" id="UP001205560">
    <property type="component" value="Unassembled WGS sequence"/>
</dbReference>
<evidence type="ECO:0000313" key="2">
    <source>
        <dbReference type="Proteomes" id="UP001205560"/>
    </source>
</evidence>
<protein>
    <submittedName>
        <fullName evidence="1">Uncharacterized protein</fullName>
    </submittedName>
</protein>
<dbReference type="EMBL" id="JANUGX010000024">
    <property type="protein sequence ID" value="MCS0591191.1"/>
    <property type="molecule type" value="Genomic_DNA"/>
</dbReference>
<gene>
    <name evidence="1" type="ORF">NX782_18545</name>
</gene>
<comment type="caution">
    <text evidence="1">The sequence shown here is derived from an EMBL/GenBank/DDBJ whole genome shotgun (WGS) entry which is preliminary data.</text>
</comment>